<sequence length="377" mass="41023">MALSPVRTKEGDAHMYHFLVNPSSCSGRGGKYWELVKKTLEEKGISYQVHFSEKTGDMERLAAELTQSRTAQFSAAQFSAAQFSAGQFSAAPFSAGQRGSAQGGPDGGGETVHLIVLGGDGTVNEAIQGIQDFKRTRFSFIPTGSSNDLARDMGISRDPVKALLQILEHGRERPMDVGVLHYHTAWELQGRSLRKVSRPDRLFLVSCGIGFDAGVCRKAMSSRLKDLLNRVGLGKLTYLGIALNMLLTSGKAGAVLETEEEGGKGSGPVSIGRLMFAAVMNHQYEGGGFRFCPGADAFDGRLDVCAVGDVPKWKVLLVLPTAFWGGHFRFRGVERHGGSRIRIRTRQPLWVHTDGEVTALSDDITVNCRRGLLRFYA</sequence>
<evidence type="ECO:0000313" key="11">
    <source>
        <dbReference type="Proteomes" id="UP000824007"/>
    </source>
</evidence>
<keyword evidence="8" id="KW-1208">Phospholipid metabolism</keyword>
<dbReference type="EMBL" id="DXDD01000163">
    <property type="protein sequence ID" value="HIY61614.1"/>
    <property type="molecule type" value="Genomic_DNA"/>
</dbReference>
<organism evidence="10 11">
    <name type="scientific">Candidatus Eisenbergiella pullistercoris</name>
    <dbReference type="NCBI Taxonomy" id="2838555"/>
    <lineage>
        <taxon>Bacteria</taxon>
        <taxon>Bacillati</taxon>
        <taxon>Bacillota</taxon>
        <taxon>Clostridia</taxon>
        <taxon>Lachnospirales</taxon>
        <taxon>Lachnospiraceae</taxon>
        <taxon>Eisenbergiella</taxon>
    </lineage>
</organism>
<protein>
    <submittedName>
        <fullName evidence="10">Diacylglycerol kinase family lipid kinase</fullName>
    </submittedName>
</protein>
<evidence type="ECO:0000259" key="9">
    <source>
        <dbReference type="PROSITE" id="PS50146"/>
    </source>
</evidence>
<evidence type="ECO:0000256" key="8">
    <source>
        <dbReference type="ARBA" id="ARBA00023264"/>
    </source>
</evidence>
<dbReference type="PANTHER" id="PTHR12358">
    <property type="entry name" value="SPHINGOSINE KINASE"/>
    <property type="match status" value="1"/>
</dbReference>
<dbReference type="InterPro" id="IPR017438">
    <property type="entry name" value="ATP-NAD_kinase_N"/>
</dbReference>
<gene>
    <name evidence="10" type="ORF">H9831_13190</name>
</gene>
<dbReference type="Gene3D" id="2.60.200.40">
    <property type="match status" value="1"/>
</dbReference>
<evidence type="ECO:0000256" key="4">
    <source>
        <dbReference type="ARBA" id="ARBA00022741"/>
    </source>
</evidence>
<evidence type="ECO:0000256" key="6">
    <source>
        <dbReference type="ARBA" id="ARBA00022840"/>
    </source>
</evidence>
<evidence type="ECO:0000256" key="3">
    <source>
        <dbReference type="ARBA" id="ARBA00022679"/>
    </source>
</evidence>
<name>A0A9D2C849_9FIRM</name>
<evidence type="ECO:0000256" key="5">
    <source>
        <dbReference type="ARBA" id="ARBA00022777"/>
    </source>
</evidence>
<dbReference type="InterPro" id="IPR050187">
    <property type="entry name" value="Lipid_Phosphate_FormReg"/>
</dbReference>
<dbReference type="InterPro" id="IPR045540">
    <property type="entry name" value="YegS/DAGK_C"/>
</dbReference>
<dbReference type="SUPFAM" id="SSF111331">
    <property type="entry name" value="NAD kinase/diacylglycerol kinase-like"/>
    <property type="match status" value="1"/>
</dbReference>
<evidence type="ECO:0000313" key="10">
    <source>
        <dbReference type="EMBL" id="HIY61614.1"/>
    </source>
</evidence>
<dbReference type="GO" id="GO:0008654">
    <property type="term" value="P:phospholipid biosynthetic process"/>
    <property type="evidence" value="ECO:0007669"/>
    <property type="project" value="UniProtKB-KW"/>
</dbReference>
<dbReference type="PANTHER" id="PTHR12358:SF54">
    <property type="entry name" value="SPHINGOSINE KINASE RELATED PROTEIN"/>
    <property type="match status" value="1"/>
</dbReference>
<reference evidence="10" key="2">
    <citation type="submission" date="2021-04" db="EMBL/GenBank/DDBJ databases">
        <authorList>
            <person name="Gilroy R."/>
        </authorList>
    </citation>
    <scope>NUCLEOTIDE SEQUENCE</scope>
    <source>
        <strain evidence="10">ChiSxjej3B15-24422</strain>
    </source>
</reference>
<keyword evidence="7" id="KW-0594">Phospholipid biosynthesis</keyword>
<keyword evidence="4" id="KW-0547">Nucleotide-binding</keyword>
<dbReference type="Proteomes" id="UP000824007">
    <property type="component" value="Unassembled WGS sequence"/>
</dbReference>
<keyword evidence="7" id="KW-0444">Lipid biosynthesis</keyword>
<keyword evidence="7" id="KW-0443">Lipid metabolism</keyword>
<dbReference type="InterPro" id="IPR001206">
    <property type="entry name" value="Diacylglycerol_kinase_cat_dom"/>
</dbReference>
<dbReference type="Pfam" id="PF00781">
    <property type="entry name" value="DAGK_cat"/>
    <property type="match status" value="2"/>
</dbReference>
<comment type="cofactor">
    <cofactor evidence="1">
        <name>Mg(2+)</name>
        <dbReference type="ChEBI" id="CHEBI:18420"/>
    </cofactor>
</comment>
<dbReference type="AlphaFoldDB" id="A0A9D2C849"/>
<dbReference type="Pfam" id="PF19279">
    <property type="entry name" value="YegS_C"/>
    <property type="match status" value="1"/>
</dbReference>
<accession>A0A9D2C849</accession>
<dbReference type="GO" id="GO:0005524">
    <property type="term" value="F:ATP binding"/>
    <property type="evidence" value="ECO:0007669"/>
    <property type="project" value="UniProtKB-KW"/>
</dbReference>
<feature type="domain" description="DAGKc" evidence="9">
    <location>
        <begin position="11"/>
        <end position="184"/>
    </location>
</feature>
<comment type="caution">
    <text evidence="10">The sequence shown here is derived from an EMBL/GenBank/DDBJ whole genome shotgun (WGS) entry which is preliminary data.</text>
</comment>
<keyword evidence="3" id="KW-0808">Transferase</keyword>
<dbReference type="GO" id="GO:0016301">
    <property type="term" value="F:kinase activity"/>
    <property type="evidence" value="ECO:0007669"/>
    <property type="project" value="UniProtKB-KW"/>
</dbReference>
<evidence type="ECO:0000256" key="2">
    <source>
        <dbReference type="ARBA" id="ARBA00005983"/>
    </source>
</evidence>
<reference evidence="10" key="1">
    <citation type="journal article" date="2021" name="PeerJ">
        <title>Extensive microbial diversity within the chicken gut microbiome revealed by metagenomics and culture.</title>
        <authorList>
            <person name="Gilroy R."/>
            <person name="Ravi A."/>
            <person name="Getino M."/>
            <person name="Pursley I."/>
            <person name="Horton D.L."/>
            <person name="Alikhan N.F."/>
            <person name="Baker D."/>
            <person name="Gharbi K."/>
            <person name="Hall N."/>
            <person name="Watson M."/>
            <person name="Adriaenssens E.M."/>
            <person name="Foster-Nyarko E."/>
            <person name="Jarju S."/>
            <person name="Secka A."/>
            <person name="Antonio M."/>
            <person name="Oren A."/>
            <person name="Chaudhuri R.R."/>
            <person name="La Ragione R."/>
            <person name="Hildebrand F."/>
            <person name="Pallen M.J."/>
        </authorList>
    </citation>
    <scope>NUCLEOTIDE SEQUENCE</scope>
    <source>
        <strain evidence="10">ChiSxjej3B15-24422</strain>
    </source>
</reference>
<dbReference type="InterPro" id="IPR016064">
    <property type="entry name" value="NAD/diacylglycerol_kinase_sf"/>
</dbReference>
<dbReference type="Gene3D" id="3.40.50.10330">
    <property type="entry name" value="Probable inorganic polyphosphate/atp-NAD kinase, domain 1"/>
    <property type="match status" value="1"/>
</dbReference>
<evidence type="ECO:0000256" key="1">
    <source>
        <dbReference type="ARBA" id="ARBA00001946"/>
    </source>
</evidence>
<proteinExistence type="inferred from homology"/>
<comment type="similarity">
    <text evidence="2">Belongs to the diacylglycerol/lipid kinase family.</text>
</comment>
<keyword evidence="6" id="KW-0067">ATP-binding</keyword>
<dbReference type="PROSITE" id="PS50146">
    <property type="entry name" value="DAGK"/>
    <property type="match status" value="1"/>
</dbReference>
<evidence type="ECO:0000256" key="7">
    <source>
        <dbReference type="ARBA" id="ARBA00023209"/>
    </source>
</evidence>
<keyword evidence="5 10" id="KW-0418">Kinase</keyword>